<organism evidence="2 3">
    <name type="scientific">Symbiodinium necroappetens</name>
    <dbReference type="NCBI Taxonomy" id="1628268"/>
    <lineage>
        <taxon>Eukaryota</taxon>
        <taxon>Sar</taxon>
        <taxon>Alveolata</taxon>
        <taxon>Dinophyceae</taxon>
        <taxon>Suessiales</taxon>
        <taxon>Symbiodiniaceae</taxon>
        <taxon>Symbiodinium</taxon>
    </lineage>
</organism>
<reference evidence="2" key="1">
    <citation type="submission" date="2021-02" db="EMBL/GenBank/DDBJ databases">
        <authorList>
            <person name="Dougan E. K."/>
            <person name="Rhodes N."/>
            <person name="Thang M."/>
            <person name="Chan C."/>
        </authorList>
    </citation>
    <scope>NUCLEOTIDE SEQUENCE</scope>
</reference>
<keyword evidence="3" id="KW-1185">Reference proteome</keyword>
<comment type="caution">
    <text evidence="2">The sequence shown here is derived from an EMBL/GenBank/DDBJ whole genome shotgun (WGS) entry which is preliminary data.</text>
</comment>
<evidence type="ECO:0000313" key="3">
    <source>
        <dbReference type="Proteomes" id="UP000601435"/>
    </source>
</evidence>
<feature type="coiled-coil region" evidence="1">
    <location>
        <begin position="53"/>
        <end position="97"/>
    </location>
</feature>
<evidence type="ECO:0000256" key="1">
    <source>
        <dbReference type="SAM" id="Coils"/>
    </source>
</evidence>
<dbReference type="Proteomes" id="UP000601435">
    <property type="component" value="Unassembled WGS sequence"/>
</dbReference>
<dbReference type="AlphaFoldDB" id="A0A813CI22"/>
<accession>A0A813CI22</accession>
<dbReference type="EMBL" id="CAJNJA010095524">
    <property type="protein sequence ID" value="CAE7942030.1"/>
    <property type="molecule type" value="Genomic_DNA"/>
</dbReference>
<feature type="non-terminal residue" evidence="2">
    <location>
        <position position="1"/>
    </location>
</feature>
<proteinExistence type="predicted"/>
<keyword evidence="1" id="KW-0175">Coiled coil</keyword>
<gene>
    <name evidence="2" type="ORF">SNEC2469_LOCUS34500</name>
</gene>
<evidence type="ECO:0000313" key="2">
    <source>
        <dbReference type="EMBL" id="CAE7942030.1"/>
    </source>
</evidence>
<name>A0A813CI22_9DINO</name>
<feature type="non-terminal residue" evidence="2">
    <location>
        <position position="111"/>
    </location>
</feature>
<sequence length="111" mass="12761">AAMQAHEHTLQEQREQYESMLEVERGRAELERGRRQQAEAKFAMALELKDEALATMKTMSEAHEQKLEEMQALRKYRLLAEAEIRKLQAELKKFSAVSISNSEKATEAEPA</sequence>
<protein>
    <submittedName>
        <fullName evidence="2">Uncharacterized protein</fullName>
    </submittedName>
</protein>